<protein>
    <submittedName>
        <fullName evidence="1">Uncharacterized protein</fullName>
    </submittedName>
</protein>
<dbReference type="AlphaFoldDB" id="A0A1Y6C258"/>
<organism evidence="1 2">
    <name type="scientific">Pseudobacteriovorax antillogorgiicola</name>
    <dbReference type="NCBI Taxonomy" id="1513793"/>
    <lineage>
        <taxon>Bacteria</taxon>
        <taxon>Pseudomonadati</taxon>
        <taxon>Bdellovibrionota</taxon>
        <taxon>Oligoflexia</taxon>
        <taxon>Oligoflexales</taxon>
        <taxon>Pseudobacteriovoracaceae</taxon>
        <taxon>Pseudobacteriovorax</taxon>
    </lineage>
</organism>
<reference evidence="2" key="1">
    <citation type="submission" date="2017-04" db="EMBL/GenBank/DDBJ databases">
        <authorList>
            <person name="Varghese N."/>
            <person name="Submissions S."/>
        </authorList>
    </citation>
    <scope>NUCLEOTIDE SEQUENCE [LARGE SCALE GENOMIC DNA]</scope>
    <source>
        <strain evidence="2">RKEM611</strain>
    </source>
</reference>
<gene>
    <name evidence="1" type="ORF">SAMN06296036_112168</name>
</gene>
<dbReference type="Proteomes" id="UP000192907">
    <property type="component" value="Unassembled WGS sequence"/>
</dbReference>
<evidence type="ECO:0000313" key="1">
    <source>
        <dbReference type="EMBL" id="SMF41500.1"/>
    </source>
</evidence>
<dbReference type="RefSeq" id="WP_132320611.1">
    <property type="nucleotide sequence ID" value="NZ_FWZT01000012.1"/>
</dbReference>
<name>A0A1Y6C258_9BACT</name>
<evidence type="ECO:0000313" key="2">
    <source>
        <dbReference type="Proteomes" id="UP000192907"/>
    </source>
</evidence>
<dbReference type="STRING" id="1513793.SAMN06296036_112168"/>
<accession>A0A1Y6C258</accession>
<keyword evidence="2" id="KW-1185">Reference proteome</keyword>
<sequence length="359" mass="40535">MRAILIGGLLGLFSTHALSVEIKSCTTAGLTSKGAYLECEQLLQKGSYDEILDNIVINEGNLPEVVSEAVLSRVFYKSAAWFGTFIRSKPEHRCSYGEQGLISINRFLRLASSSLEDKADEDQIAEWMFRSSIFQGIIAKSGCDSKVFDQNSVDFKVNQVLEEKIKLYLIDNRKRRKAFGSVYVQINDLMKSTGDIVSKLEKAKVEGRMVDGEISTSEPIGNTTDLVWEFAGRKGTIRLNKLRAKNNLREKFFDEFPDARALSSQTKAFKEARENNAIRGRKASADEKDIAEFSSYFEGFAFRSFQADLNSEASSISRAEIELKRSSEELNSSYRQYPEMNHICDAYADMYFCKEIQGE</sequence>
<dbReference type="EMBL" id="FWZT01000012">
    <property type="protein sequence ID" value="SMF41500.1"/>
    <property type="molecule type" value="Genomic_DNA"/>
</dbReference>
<proteinExistence type="predicted"/>